<dbReference type="PRINTS" id="PR01415">
    <property type="entry name" value="ANKYRIN"/>
</dbReference>
<feature type="repeat" description="ANK" evidence="3">
    <location>
        <begin position="351"/>
        <end position="383"/>
    </location>
</feature>
<name>A0A5N6KSV6_9ROSI</name>
<feature type="repeat" description="ANK" evidence="3">
    <location>
        <begin position="460"/>
        <end position="492"/>
    </location>
</feature>
<feature type="repeat" description="ANK" evidence="3">
    <location>
        <begin position="316"/>
        <end position="342"/>
    </location>
</feature>
<dbReference type="Proteomes" id="UP000327013">
    <property type="component" value="Unassembled WGS sequence"/>
</dbReference>
<gene>
    <name evidence="5" type="ORF">FH972_022651</name>
</gene>
<keyword evidence="2 3" id="KW-0040">ANK repeat</keyword>
<feature type="repeat" description="ANK" evidence="3">
    <location>
        <begin position="384"/>
        <end position="416"/>
    </location>
</feature>
<dbReference type="OrthoDB" id="687667at2759"/>
<evidence type="ECO:0000256" key="4">
    <source>
        <dbReference type="SAM" id="MobiDB-lite"/>
    </source>
</evidence>
<dbReference type="SMART" id="SM00248">
    <property type="entry name" value="ANK"/>
    <property type="match status" value="7"/>
</dbReference>
<dbReference type="Pfam" id="PF12796">
    <property type="entry name" value="Ank_2"/>
    <property type="match status" value="3"/>
</dbReference>
<dbReference type="GO" id="GO:0005737">
    <property type="term" value="C:cytoplasm"/>
    <property type="evidence" value="ECO:0007669"/>
    <property type="project" value="TreeGrafter"/>
</dbReference>
<sequence length="719" mass="76636">MAKTKYSLFPAIDRWSMSRDRNDSTIALRRDSSAHRFSTSLRHRLSTISKLSVSRLSITEDFTLVHSYLAEMIDRPFPSLHLSTRMSMGPDDSSSINAPPSKTHRKASAEEDEGQESNTLWSNSNPSFETTTRATSSETSQSPQSGITSSPPTSWSSLPSSRTGQRSQDRPRQKAQIKRPSLVPTTVSTKPSSISSAKSSDALWPGWKDGAGGANRESIINDTSSSNMLVSSQRSEHMLVAKRILGITSKDPIMEATRGNDYGEIIRILEGKVARVDVTDNHGMTPLHWASQLGHVEACRTLLNHGASTSIRTKKCNYTALYMATRNGHTDIVKLLVEHRASSLHETCKVDNSSPLHAAALKGHVGCLIVLLDAGAFVNCIDCEGLTPLWWATLSQQVAAVSVLIQYGANLETRVRLDASLESSSPQGATVLWKAMTTHNSKLVRLLLENGADVNCAGVNGTLPMHWAAGKGNLVAVTMLLEYDAESESANDDGWTALHFAARYGQKRVGQLLIRCGANDKAKTKCGLTPAMLARNCGAGNLCCCGKGQWEGVLLGEEEGGGVGLGGEAAQVGGVGGVQLDELVGVGGVAEEGVGLAVREDDGVVLERCGVGGGQAVERGGFEDAGGCNLEGHGVVRGLAFDVAWVRSVLVLDVRADRFGKGCEGERGRGGCRDIIRIGGRRVVELDHIGVAEDVAGRQGQAAIQGCNFGSEAGLQKTK</sequence>
<feature type="repeat" description="ANK" evidence="3">
    <location>
        <begin position="493"/>
        <end position="525"/>
    </location>
</feature>
<dbReference type="InterPro" id="IPR036770">
    <property type="entry name" value="Ankyrin_rpt-contain_sf"/>
</dbReference>
<dbReference type="EMBL" id="VIBQ01000012">
    <property type="protein sequence ID" value="KAB8343057.1"/>
    <property type="molecule type" value="Genomic_DNA"/>
</dbReference>
<evidence type="ECO:0000256" key="3">
    <source>
        <dbReference type="PROSITE-ProRule" id="PRU00023"/>
    </source>
</evidence>
<keyword evidence="1" id="KW-0677">Repeat</keyword>
<organism evidence="5 6">
    <name type="scientific">Carpinus fangiana</name>
    <dbReference type="NCBI Taxonomy" id="176857"/>
    <lineage>
        <taxon>Eukaryota</taxon>
        <taxon>Viridiplantae</taxon>
        <taxon>Streptophyta</taxon>
        <taxon>Embryophyta</taxon>
        <taxon>Tracheophyta</taxon>
        <taxon>Spermatophyta</taxon>
        <taxon>Magnoliopsida</taxon>
        <taxon>eudicotyledons</taxon>
        <taxon>Gunneridae</taxon>
        <taxon>Pentapetalae</taxon>
        <taxon>rosids</taxon>
        <taxon>fabids</taxon>
        <taxon>Fagales</taxon>
        <taxon>Betulaceae</taxon>
        <taxon>Carpinus</taxon>
    </lineage>
</organism>
<comment type="caution">
    <text evidence="5">The sequence shown here is derived from an EMBL/GenBank/DDBJ whole genome shotgun (WGS) entry which is preliminary data.</text>
</comment>
<dbReference type="InterPro" id="IPR002110">
    <property type="entry name" value="Ankyrin_rpt"/>
</dbReference>
<evidence type="ECO:0000256" key="2">
    <source>
        <dbReference type="ARBA" id="ARBA00023043"/>
    </source>
</evidence>
<feature type="compositionally biased region" description="Polar residues" evidence="4">
    <location>
        <begin position="116"/>
        <end position="126"/>
    </location>
</feature>
<protein>
    <submittedName>
        <fullName evidence="5">Uncharacterized protein</fullName>
    </submittedName>
</protein>
<feature type="compositionally biased region" description="Low complexity" evidence="4">
    <location>
        <begin position="127"/>
        <end position="163"/>
    </location>
</feature>
<keyword evidence="6" id="KW-1185">Reference proteome</keyword>
<evidence type="ECO:0000313" key="5">
    <source>
        <dbReference type="EMBL" id="KAB8343057.1"/>
    </source>
</evidence>
<feature type="compositionally biased region" description="Low complexity" evidence="4">
    <location>
        <begin position="180"/>
        <end position="200"/>
    </location>
</feature>
<dbReference type="Pfam" id="PF00023">
    <property type="entry name" value="Ank"/>
    <property type="match status" value="1"/>
</dbReference>
<feature type="repeat" description="ANK" evidence="3">
    <location>
        <begin position="282"/>
        <end position="314"/>
    </location>
</feature>
<dbReference type="Gene3D" id="1.25.40.20">
    <property type="entry name" value="Ankyrin repeat-containing domain"/>
    <property type="match status" value="3"/>
</dbReference>
<dbReference type="PROSITE" id="PS50297">
    <property type="entry name" value="ANK_REP_REGION"/>
    <property type="match status" value="7"/>
</dbReference>
<accession>A0A5N6KSV6</accession>
<evidence type="ECO:0000313" key="6">
    <source>
        <dbReference type="Proteomes" id="UP000327013"/>
    </source>
</evidence>
<dbReference type="PROSITE" id="PS50088">
    <property type="entry name" value="ANK_REPEAT"/>
    <property type="match status" value="7"/>
</dbReference>
<dbReference type="AlphaFoldDB" id="A0A5N6KSV6"/>
<feature type="compositionally biased region" description="Polar residues" evidence="4">
    <location>
        <begin position="84"/>
        <end position="100"/>
    </location>
</feature>
<dbReference type="SUPFAM" id="SSF48403">
    <property type="entry name" value="Ankyrin repeat"/>
    <property type="match status" value="1"/>
</dbReference>
<feature type="repeat" description="ANK" evidence="3">
    <location>
        <begin position="427"/>
        <end position="459"/>
    </location>
</feature>
<proteinExistence type="predicted"/>
<dbReference type="PANTHER" id="PTHR24198:SF165">
    <property type="entry name" value="ANKYRIN REPEAT-CONTAINING PROTEIN-RELATED"/>
    <property type="match status" value="1"/>
</dbReference>
<feature type="region of interest" description="Disordered" evidence="4">
    <location>
        <begin position="84"/>
        <end position="220"/>
    </location>
</feature>
<reference evidence="5 6" key="1">
    <citation type="submission" date="2019-06" db="EMBL/GenBank/DDBJ databases">
        <title>A chromosomal-level reference genome of Carpinus fangiana (Coryloideae, Betulaceae).</title>
        <authorList>
            <person name="Yang X."/>
            <person name="Wang Z."/>
            <person name="Zhang L."/>
            <person name="Hao G."/>
            <person name="Liu J."/>
            <person name="Yang Y."/>
        </authorList>
    </citation>
    <scope>NUCLEOTIDE SEQUENCE [LARGE SCALE GENOMIC DNA]</scope>
    <source>
        <strain evidence="5">Cfa_2016G</strain>
        <tissue evidence="5">Leaf</tissue>
    </source>
</reference>
<dbReference type="PANTHER" id="PTHR24198">
    <property type="entry name" value="ANKYRIN REPEAT AND PROTEIN KINASE DOMAIN-CONTAINING PROTEIN"/>
    <property type="match status" value="1"/>
</dbReference>
<evidence type="ECO:0000256" key="1">
    <source>
        <dbReference type="ARBA" id="ARBA00022737"/>
    </source>
</evidence>